<dbReference type="GeneID" id="81352793"/>
<dbReference type="AlphaFoldDB" id="A0A9W9G297"/>
<gene>
    <name evidence="1" type="ORF">N7532_001320</name>
</gene>
<proteinExistence type="predicted"/>
<dbReference type="OrthoDB" id="4419531at2759"/>
<evidence type="ECO:0000313" key="1">
    <source>
        <dbReference type="EMBL" id="KAJ5110785.1"/>
    </source>
</evidence>
<reference evidence="1" key="1">
    <citation type="submission" date="2022-11" db="EMBL/GenBank/DDBJ databases">
        <authorList>
            <person name="Petersen C."/>
        </authorList>
    </citation>
    <scope>NUCLEOTIDE SEQUENCE</scope>
    <source>
        <strain evidence="1">IBT 30761</strain>
    </source>
</reference>
<sequence length="115" mass="13039">MSCVKGQLREHRHGVIGEVEAGRGTITRQANGYPTRFNFKTPFPSPPSVSITPIFNGGMARYWTEFRIYFFHPSGGPSVDKDGFYLGIMSNTGESFDFEYFASEIIEDKEEEEKI</sequence>
<keyword evidence="2" id="KW-1185">Reference proteome</keyword>
<comment type="caution">
    <text evidence="1">The sequence shown here is derived from an EMBL/GenBank/DDBJ whole genome shotgun (WGS) entry which is preliminary data.</text>
</comment>
<protein>
    <submittedName>
        <fullName evidence="1">Uncharacterized protein</fullName>
    </submittedName>
</protein>
<name>A0A9W9G297_9EURO</name>
<reference evidence="1" key="2">
    <citation type="journal article" date="2023" name="IMA Fungus">
        <title>Comparative genomic study of the Penicillium genus elucidates a diverse pangenome and 15 lateral gene transfer events.</title>
        <authorList>
            <person name="Petersen C."/>
            <person name="Sorensen T."/>
            <person name="Nielsen M.R."/>
            <person name="Sondergaard T.E."/>
            <person name="Sorensen J.L."/>
            <person name="Fitzpatrick D.A."/>
            <person name="Frisvad J.C."/>
            <person name="Nielsen K.L."/>
        </authorList>
    </citation>
    <scope>NUCLEOTIDE SEQUENCE</scope>
    <source>
        <strain evidence="1">IBT 30761</strain>
    </source>
</reference>
<dbReference type="Proteomes" id="UP001149074">
    <property type="component" value="Unassembled WGS sequence"/>
</dbReference>
<dbReference type="RefSeq" id="XP_056478855.1">
    <property type="nucleotide sequence ID" value="XM_056613814.1"/>
</dbReference>
<dbReference type="EMBL" id="JAPQKI010000002">
    <property type="protein sequence ID" value="KAJ5110785.1"/>
    <property type="molecule type" value="Genomic_DNA"/>
</dbReference>
<evidence type="ECO:0000313" key="2">
    <source>
        <dbReference type="Proteomes" id="UP001149074"/>
    </source>
</evidence>
<accession>A0A9W9G297</accession>
<organism evidence="1 2">
    <name type="scientific">Penicillium argentinense</name>
    <dbReference type="NCBI Taxonomy" id="1131581"/>
    <lineage>
        <taxon>Eukaryota</taxon>
        <taxon>Fungi</taxon>
        <taxon>Dikarya</taxon>
        <taxon>Ascomycota</taxon>
        <taxon>Pezizomycotina</taxon>
        <taxon>Eurotiomycetes</taxon>
        <taxon>Eurotiomycetidae</taxon>
        <taxon>Eurotiales</taxon>
        <taxon>Aspergillaceae</taxon>
        <taxon>Penicillium</taxon>
    </lineage>
</organism>